<dbReference type="EMBL" id="LR797443">
    <property type="protein sequence ID" value="CAB4217019.1"/>
    <property type="molecule type" value="Genomic_DNA"/>
</dbReference>
<protein>
    <submittedName>
        <fullName evidence="1">Recombination endonuclease VII</fullName>
    </submittedName>
</protein>
<reference evidence="1" key="1">
    <citation type="submission" date="2020-05" db="EMBL/GenBank/DDBJ databases">
        <authorList>
            <person name="Chiriac C."/>
            <person name="Salcher M."/>
            <person name="Ghai R."/>
            <person name="Kavagutti S V."/>
        </authorList>
    </citation>
    <scope>NUCLEOTIDE SEQUENCE</scope>
</reference>
<dbReference type="InterPro" id="IPR004211">
    <property type="entry name" value="Endonuclease_7"/>
</dbReference>
<dbReference type="InterPro" id="IPR044925">
    <property type="entry name" value="His-Me_finger_sf"/>
</dbReference>
<dbReference type="Pfam" id="PF02945">
    <property type="entry name" value="Endonuclease_7"/>
    <property type="match status" value="1"/>
</dbReference>
<evidence type="ECO:0000313" key="1">
    <source>
        <dbReference type="EMBL" id="CAB4217019.1"/>
    </source>
</evidence>
<proteinExistence type="predicted"/>
<dbReference type="Gene3D" id="3.40.1800.10">
    <property type="entry name" value="His-Me finger endonucleases"/>
    <property type="match status" value="1"/>
</dbReference>
<name>A0A6J5SP28_9CAUD</name>
<dbReference type="GO" id="GO:0004519">
    <property type="term" value="F:endonuclease activity"/>
    <property type="evidence" value="ECO:0007669"/>
    <property type="project" value="UniProtKB-KW"/>
</dbReference>
<gene>
    <name evidence="1" type="ORF">UFOVP1590_23</name>
</gene>
<dbReference type="SUPFAM" id="SSF54060">
    <property type="entry name" value="His-Me finger endonucleases"/>
    <property type="match status" value="1"/>
</dbReference>
<keyword evidence="1" id="KW-0378">Hydrolase</keyword>
<accession>A0A6J5SP28</accession>
<keyword evidence="1" id="KW-0540">Nuclease</keyword>
<keyword evidence="1" id="KW-0255">Endonuclease</keyword>
<organism evidence="1">
    <name type="scientific">uncultured Caudovirales phage</name>
    <dbReference type="NCBI Taxonomy" id="2100421"/>
    <lineage>
        <taxon>Viruses</taxon>
        <taxon>Duplodnaviria</taxon>
        <taxon>Heunggongvirae</taxon>
        <taxon>Uroviricota</taxon>
        <taxon>Caudoviricetes</taxon>
        <taxon>Peduoviridae</taxon>
        <taxon>Maltschvirus</taxon>
        <taxon>Maltschvirus maltsch</taxon>
    </lineage>
</organism>
<sequence>MCIVIGCENEIVAKGMCDMHYRRFKRHGNLEQTRPADWGSREKHPLYSSWAWLRRSKKDYLCIEWQKDFWKFVQDVGDRPENSKLVRIDLEKDLSPTNFMWKENLLTTKGDGGRNAYQRAHRLVNPDCYKNIELKKSFGITLEEYRKKQEEQSNVCAICGNPEVDVDKKAGRVRGLAVDHNHTTGQVRGLLCRGCNQGIGNFQEDLQRLKNAVSYLERHENGIQTPRS</sequence>
<dbReference type="InterPro" id="IPR038563">
    <property type="entry name" value="Endonuclease_7_sf"/>
</dbReference>